<evidence type="ECO:0000313" key="1">
    <source>
        <dbReference type="EMBL" id="KAK9745052.1"/>
    </source>
</evidence>
<keyword evidence="2" id="KW-1185">Reference proteome</keyword>
<evidence type="ECO:0000313" key="2">
    <source>
        <dbReference type="Proteomes" id="UP001458880"/>
    </source>
</evidence>
<accession>A0AAW1MEI1</accession>
<comment type="caution">
    <text evidence="1">The sequence shown here is derived from an EMBL/GenBank/DDBJ whole genome shotgun (WGS) entry which is preliminary data.</text>
</comment>
<reference evidence="1 2" key="1">
    <citation type="journal article" date="2024" name="BMC Genomics">
        <title>De novo assembly and annotation of Popillia japonica's genome with initial clues to its potential as an invasive pest.</title>
        <authorList>
            <person name="Cucini C."/>
            <person name="Boschi S."/>
            <person name="Funari R."/>
            <person name="Cardaioli E."/>
            <person name="Iannotti N."/>
            <person name="Marturano G."/>
            <person name="Paoli F."/>
            <person name="Bruttini M."/>
            <person name="Carapelli A."/>
            <person name="Frati F."/>
            <person name="Nardi F."/>
        </authorList>
    </citation>
    <scope>NUCLEOTIDE SEQUENCE [LARGE SCALE GENOMIC DNA]</scope>
    <source>
        <strain evidence="1">DMR45628</strain>
    </source>
</reference>
<protein>
    <submittedName>
        <fullName evidence="1">Uncharacterized protein</fullName>
    </submittedName>
</protein>
<dbReference type="AlphaFoldDB" id="A0AAW1MEI1"/>
<dbReference type="Proteomes" id="UP001458880">
    <property type="component" value="Unassembled WGS sequence"/>
</dbReference>
<gene>
    <name evidence="1" type="ORF">QE152_g7251</name>
</gene>
<organism evidence="1 2">
    <name type="scientific">Popillia japonica</name>
    <name type="common">Japanese beetle</name>
    <dbReference type="NCBI Taxonomy" id="7064"/>
    <lineage>
        <taxon>Eukaryota</taxon>
        <taxon>Metazoa</taxon>
        <taxon>Ecdysozoa</taxon>
        <taxon>Arthropoda</taxon>
        <taxon>Hexapoda</taxon>
        <taxon>Insecta</taxon>
        <taxon>Pterygota</taxon>
        <taxon>Neoptera</taxon>
        <taxon>Endopterygota</taxon>
        <taxon>Coleoptera</taxon>
        <taxon>Polyphaga</taxon>
        <taxon>Scarabaeiformia</taxon>
        <taxon>Scarabaeidae</taxon>
        <taxon>Rutelinae</taxon>
        <taxon>Popillia</taxon>
    </lineage>
</organism>
<dbReference type="EMBL" id="JASPKY010000052">
    <property type="protein sequence ID" value="KAK9745052.1"/>
    <property type="molecule type" value="Genomic_DNA"/>
</dbReference>
<proteinExistence type="predicted"/>
<sequence length="92" mass="10184">MSTEDKFTADYNIPLSLLAELWKVPPALVIEECNDDAFLSFDENLVIAYTNDMPSVILCHTAVFSKFPNYSLNRTPLMSGEIGTGIPTGIVR</sequence>
<name>A0AAW1MEI1_POPJA</name>